<dbReference type="SUPFAM" id="SSF52540">
    <property type="entry name" value="P-loop containing nucleoside triphosphate hydrolases"/>
    <property type="match status" value="2"/>
</dbReference>
<dbReference type="PIRSF" id="PIRSF003128">
    <property type="entry name" value="RecN"/>
    <property type="match status" value="1"/>
</dbReference>
<evidence type="ECO:0000256" key="5">
    <source>
        <dbReference type="ARBA" id="ARBA00022763"/>
    </source>
</evidence>
<evidence type="ECO:0000313" key="12">
    <source>
        <dbReference type="Proteomes" id="UP000188342"/>
    </source>
</evidence>
<dbReference type="GO" id="GO:0009432">
    <property type="term" value="P:SOS response"/>
    <property type="evidence" value="ECO:0007669"/>
    <property type="project" value="TreeGrafter"/>
</dbReference>
<comment type="similarity">
    <text evidence="2 9">Belongs to the RecN family.</text>
</comment>
<feature type="domain" description="RecF/RecN/SMC N-terminal" evidence="10">
    <location>
        <begin position="2"/>
        <end position="522"/>
    </location>
</feature>
<evidence type="ECO:0000256" key="1">
    <source>
        <dbReference type="ARBA" id="ARBA00003618"/>
    </source>
</evidence>
<evidence type="ECO:0000256" key="4">
    <source>
        <dbReference type="ARBA" id="ARBA00022741"/>
    </source>
</evidence>
<dbReference type="GO" id="GO:0005524">
    <property type="term" value="F:ATP binding"/>
    <property type="evidence" value="ECO:0007669"/>
    <property type="project" value="UniProtKB-KW"/>
</dbReference>
<keyword evidence="6" id="KW-0067">ATP-binding</keyword>
<accession>A0A1R4JRD5</accession>
<dbReference type="PANTHER" id="PTHR11059:SF0">
    <property type="entry name" value="DNA REPAIR PROTEIN RECN"/>
    <property type="match status" value="1"/>
</dbReference>
<organism evidence="11 12">
    <name type="scientific">Luteococcus japonicus LSP_Lj1</name>
    <dbReference type="NCBI Taxonomy" id="1255658"/>
    <lineage>
        <taxon>Bacteria</taxon>
        <taxon>Bacillati</taxon>
        <taxon>Actinomycetota</taxon>
        <taxon>Actinomycetes</taxon>
        <taxon>Propionibacteriales</taxon>
        <taxon>Propionibacteriaceae</taxon>
        <taxon>Luteococcus</taxon>
    </lineage>
</organism>
<dbReference type="GO" id="GO:0006281">
    <property type="term" value="P:DNA repair"/>
    <property type="evidence" value="ECO:0007669"/>
    <property type="project" value="UniProtKB-KW"/>
</dbReference>
<evidence type="ECO:0000256" key="9">
    <source>
        <dbReference type="PIRNR" id="PIRNR003128"/>
    </source>
</evidence>
<keyword evidence="5 9" id="KW-0227">DNA damage</keyword>
<evidence type="ECO:0000256" key="8">
    <source>
        <dbReference type="ARBA" id="ARBA00033408"/>
    </source>
</evidence>
<dbReference type="InterPro" id="IPR004604">
    <property type="entry name" value="DNA_recomb/repair_RecN"/>
</dbReference>
<dbReference type="FunFam" id="3.40.50.300:FF:000356">
    <property type="entry name" value="DNA repair protein RecN"/>
    <property type="match status" value="1"/>
</dbReference>
<dbReference type="EMBL" id="FUKQ01000035">
    <property type="protein sequence ID" value="SJN34345.1"/>
    <property type="molecule type" value="Genomic_DNA"/>
</dbReference>
<dbReference type="OrthoDB" id="9806954at2"/>
<dbReference type="Gene3D" id="3.40.50.300">
    <property type="entry name" value="P-loop containing nucleotide triphosphate hydrolases"/>
    <property type="match status" value="2"/>
</dbReference>
<dbReference type="Pfam" id="PF02463">
    <property type="entry name" value="SMC_N"/>
    <property type="match status" value="1"/>
</dbReference>
<evidence type="ECO:0000256" key="2">
    <source>
        <dbReference type="ARBA" id="ARBA00009441"/>
    </source>
</evidence>
<keyword evidence="12" id="KW-1185">Reference proteome</keyword>
<protein>
    <recommendedName>
        <fullName evidence="3 9">DNA repair protein RecN</fullName>
    </recommendedName>
    <alternativeName>
        <fullName evidence="8 9">Recombination protein N</fullName>
    </alternativeName>
</protein>
<dbReference type="GO" id="GO:0043590">
    <property type="term" value="C:bacterial nucleoid"/>
    <property type="evidence" value="ECO:0007669"/>
    <property type="project" value="TreeGrafter"/>
</dbReference>
<reference evidence="11 12" key="1">
    <citation type="submission" date="2017-02" db="EMBL/GenBank/DDBJ databases">
        <authorList>
            <person name="Peterson S.W."/>
        </authorList>
    </citation>
    <scope>NUCLEOTIDE SEQUENCE [LARGE SCALE GENOMIC DNA]</scope>
    <source>
        <strain evidence="11 12">LSP_Lj1</strain>
    </source>
</reference>
<gene>
    <name evidence="11" type="ORF">FM114_08910</name>
</gene>
<dbReference type="NCBIfam" id="TIGR00634">
    <property type="entry name" value="recN"/>
    <property type="match status" value="1"/>
</dbReference>
<sequence length="567" mass="59179">MLTDLRIEGLGVIAESTIEFHPGMTAVTGETGAGKTMVVSSLGLLMGTRADSGVVRRGSRRALVEGRFTNTEHVAARVDEAGGSVEDDELLLARQVSSAGRSRAFIGGAQGPVATLADVAGELATIHGQSEQIRLGTSERQREVLDRFCGPVHAKALTAYRADFERRHALAAELDELVTRGQERAREQDLLRFGLEEIAAVDPQPGEDTALDAEASRLQAVDDLRRMAETAATNLSGSVDGFDDAPGAVGLFGQARKAMEQAEGLDPAAATIAQQLREAGFLLQEAAAQVSGYLADLDADPLRLEAIAERRSALAGLTRKYGTTIDEVLDWARSSAERLTALSGSEERIDELRGELALLDGSLASQAGKLTAARTAAGARLSEAVQGELAALAMPHARLGFDLKPLPHLSAHGAEQVQITFAANPGLAAAPLGKVASGGELSRVRLALEVVLADADAGEAPGVHTCVFDEVDAGVGGAVAVEIGRRLAMLAKHCQVIVVTHLAQVAAFADAHLVVSKSTNGEVTVSDLKQVTGEERLAELARMMGGIGSSDSSLAHARELMEAAGQA</sequence>
<keyword evidence="7 9" id="KW-0234">DNA repair</keyword>
<dbReference type="GO" id="GO:0006310">
    <property type="term" value="P:DNA recombination"/>
    <property type="evidence" value="ECO:0007669"/>
    <property type="project" value="InterPro"/>
</dbReference>
<evidence type="ECO:0000256" key="3">
    <source>
        <dbReference type="ARBA" id="ARBA00021315"/>
    </source>
</evidence>
<dbReference type="AlphaFoldDB" id="A0A1R4JRD5"/>
<evidence type="ECO:0000256" key="6">
    <source>
        <dbReference type="ARBA" id="ARBA00022840"/>
    </source>
</evidence>
<evidence type="ECO:0000313" key="11">
    <source>
        <dbReference type="EMBL" id="SJN34345.1"/>
    </source>
</evidence>
<name>A0A1R4JRD5_9ACTN</name>
<evidence type="ECO:0000259" key="10">
    <source>
        <dbReference type="Pfam" id="PF02463"/>
    </source>
</evidence>
<dbReference type="InterPro" id="IPR003395">
    <property type="entry name" value="RecF/RecN/SMC_N"/>
</dbReference>
<dbReference type="RefSeq" id="WP_094764817.1">
    <property type="nucleotide sequence ID" value="NZ_FUKQ01000035.1"/>
</dbReference>
<proteinExistence type="inferred from homology"/>
<dbReference type="Proteomes" id="UP000188342">
    <property type="component" value="Unassembled WGS sequence"/>
</dbReference>
<dbReference type="InterPro" id="IPR027417">
    <property type="entry name" value="P-loop_NTPase"/>
</dbReference>
<keyword evidence="4" id="KW-0547">Nucleotide-binding</keyword>
<dbReference type="CDD" id="cd03241">
    <property type="entry name" value="ABC_RecN"/>
    <property type="match status" value="1"/>
</dbReference>
<comment type="function">
    <text evidence="1 9">May be involved in recombinational repair of damaged DNA.</text>
</comment>
<dbReference type="STRING" id="1255658.FM114_08910"/>
<dbReference type="PANTHER" id="PTHR11059">
    <property type="entry name" value="DNA REPAIR PROTEIN RECN"/>
    <property type="match status" value="1"/>
</dbReference>
<evidence type="ECO:0000256" key="7">
    <source>
        <dbReference type="ARBA" id="ARBA00023204"/>
    </source>
</evidence>